<feature type="transmembrane region" description="Helical" evidence="8">
    <location>
        <begin position="267"/>
        <end position="285"/>
    </location>
</feature>
<reference evidence="10" key="1">
    <citation type="journal article" date="2019" name="Int. J. Syst. Evol. Microbiol.">
        <title>The Global Catalogue of Microorganisms (GCM) 10K type strain sequencing project: providing services to taxonomists for standard genome sequencing and annotation.</title>
        <authorList>
            <consortium name="The Broad Institute Genomics Platform"/>
            <consortium name="The Broad Institute Genome Sequencing Center for Infectious Disease"/>
            <person name="Wu L."/>
            <person name="Ma J."/>
        </authorList>
    </citation>
    <scope>NUCLEOTIDE SEQUENCE [LARGE SCALE GENOMIC DNA]</scope>
    <source>
        <strain evidence="10">CGMCC 1.16275</strain>
    </source>
</reference>
<evidence type="ECO:0000256" key="5">
    <source>
        <dbReference type="ARBA" id="ARBA00022692"/>
    </source>
</evidence>
<keyword evidence="10" id="KW-1185">Reference proteome</keyword>
<keyword evidence="2" id="KW-1003">Cell membrane</keyword>
<sequence length="481" mass="50785">MAGFVGLAVLLIAAALLRPVDHDESQYVAAAVLSGQGLLPYRDFGYFQTPLYPLLFAPLVWATGHWAWPTLRVANALLGVATAALIYDGAVQAGASRRAALVCSALFATTGVFFFCFTVARNDAVPAALLAGAIALIVRGKDGSSPVQAFAIGGILAAAGACKISYAVPAAAYGAWTLAKSGRRPVWVALGAVAPALLVAWTWAEAPEAFWFDVIGFPARAPAEYYAGQPWKLSLGGRLVDFLKFASLGACLPVAVLAVLNRKRGALPVLEMLCVAGVVAALIPAPTWRQYLMPALPPLFVLAAVRLTGTRPSRSWQAFAAVCVVAGALELGVQFGSGAMSFPTAIREGGRLREGLDRAHVVGPVASLSPQFVSLAGFGIAPAFAPGPFYFRSATLLDRDAEQRLRLMSGRRPDLHGIGAIVVGGESPATSGNADLDERLARLAQDRGWIGRPILKTHFRLFTPPVQDGQQGVYQEFTRPR</sequence>
<evidence type="ECO:0000256" key="3">
    <source>
        <dbReference type="ARBA" id="ARBA00022676"/>
    </source>
</evidence>
<keyword evidence="4" id="KW-0808">Transferase</keyword>
<evidence type="ECO:0000256" key="6">
    <source>
        <dbReference type="ARBA" id="ARBA00022989"/>
    </source>
</evidence>
<keyword evidence="7 8" id="KW-0472">Membrane</keyword>
<comment type="caution">
    <text evidence="9">The sequence shown here is derived from an EMBL/GenBank/DDBJ whole genome shotgun (WGS) entry which is preliminary data.</text>
</comment>
<dbReference type="PANTHER" id="PTHR33908:SF11">
    <property type="entry name" value="MEMBRANE PROTEIN"/>
    <property type="match status" value="1"/>
</dbReference>
<feature type="transmembrane region" description="Helical" evidence="8">
    <location>
        <begin position="186"/>
        <end position="204"/>
    </location>
</feature>
<feature type="transmembrane region" description="Helical" evidence="8">
    <location>
        <begin position="242"/>
        <end position="260"/>
    </location>
</feature>
<evidence type="ECO:0000256" key="1">
    <source>
        <dbReference type="ARBA" id="ARBA00004651"/>
    </source>
</evidence>
<organism evidence="9 10">
    <name type="scientific">Sphingomonas tabacisoli</name>
    <dbReference type="NCBI Taxonomy" id="2249466"/>
    <lineage>
        <taxon>Bacteria</taxon>
        <taxon>Pseudomonadati</taxon>
        <taxon>Pseudomonadota</taxon>
        <taxon>Alphaproteobacteria</taxon>
        <taxon>Sphingomonadales</taxon>
        <taxon>Sphingomonadaceae</taxon>
        <taxon>Sphingomonas</taxon>
    </lineage>
</organism>
<evidence type="ECO:0000256" key="8">
    <source>
        <dbReference type="SAM" id="Phobius"/>
    </source>
</evidence>
<evidence type="ECO:0000256" key="4">
    <source>
        <dbReference type="ARBA" id="ARBA00022679"/>
    </source>
</evidence>
<dbReference type="EMBL" id="JBHUDY010000001">
    <property type="protein sequence ID" value="MFD1612541.1"/>
    <property type="molecule type" value="Genomic_DNA"/>
</dbReference>
<keyword evidence="6 8" id="KW-1133">Transmembrane helix</keyword>
<evidence type="ECO:0000256" key="2">
    <source>
        <dbReference type="ARBA" id="ARBA00022475"/>
    </source>
</evidence>
<dbReference type="Proteomes" id="UP001597115">
    <property type="component" value="Unassembled WGS sequence"/>
</dbReference>
<proteinExistence type="predicted"/>
<accession>A0ABW4I4W9</accession>
<evidence type="ECO:0000313" key="10">
    <source>
        <dbReference type="Proteomes" id="UP001597115"/>
    </source>
</evidence>
<feature type="transmembrane region" description="Helical" evidence="8">
    <location>
        <begin position="66"/>
        <end position="87"/>
    </location>
</feature>
<feature type="transmembrane region" description="Helical" evidence="8">
    <location>
        <begin position="99"/>
        <end position="120"/>
    </location>
</feature>
<keyword evidence="5 8" id="KW-0812">Transmembrane</keyword>
<evidence type="ECO:0000256" key="7">
    <source>
        <dbReference type="ARBA" id="ARBA00023136"/>
    </source>
</evidence>
<gene>
    <name evidence="9" type="ORF">ACFSCW_12090</name>
</gene>
<name>A0ABW4I4W9_9SPHN</name>
<dbReference type="PANTHER" id="PTHR33908">
    <property type="entry name" value="MANNOSYLTRANSFERASE YKCB-RELATED"/>
    <property type="match status" value="1"/>
</dbReference>
<comment type="subcellular location">
    <subcellularLocation>
        <location evidence="1">Cell membrane</location>
        <topology evidence="1">Multi-pass membrane protein</topology>
    </subcellularLocation>
</comment>
<keyword evidence="3" id="KW-0328">Glycosyltransferase</keyword>
<feature type="transmembrane region" description="Helical" evidence="8">
    <location>
        <begin position="149"/>
        <end position="174"/>
    </location>
</feature>
<evidence type="ECO:0000313" key="9">
    <source>
        <dbReference type="EMBL" id="MFD1612541.1"/>
    </source>
</evidence>
<dbReference type="RefSeq" id="WP_380889518.1">
    <property type="nucleotide sequence ID" value="NZ_JBHUDY010000001.1"/>
</dbReference>
<protein>
    <submittedName>
        <fullName evidence="9">DUF2029 domain-containing protein</fullName>
    </submittedName>
</protein>
<dbReference type="InterPro" id="IPR050297">
    <property type="entry name" value="LipidA_mod_glycosyltrf_83"/>
</dbReference>